<proteinExistence type="predicted"/>
<dbReference type="InterPro" id="IPR022764">
    <property type="entry name" value="Peptidase_S54_rhomboid_dom"/>
</dbReference>
<gene>
    <name evidence="7" type="ORF">S01H4_43414</name>
</gene>
<evidence type="ECO:0000313" key="7">
    <source>
        <dbReference type="EMBL" id="GAG98727.1"/>
    </source>
</evidence>
<evidence type="ECO:0000256" key="2">
    <source>
        <dbReference type="ARBA" id="ARBA00022692"/>
    </source>
</evidence>
<protein>
    <recommendedName>
        <fullName evidence="6">Peptidase S54 rhomboid domain-containing protein</fullName>
    </recommendedName>
</protein>
<feature type="transmembrane region" description="Helical" evidence="5">
    <location>
        <begin position="33"/>
        <end position="53"/>
    </location>
</feature>
<evidence type="ECO:0000256" key="1">
    <source>
        <dbReference type="ARBA" id="ARBA00004141"/>
    </source>
</evidence>
<feature type="transmembrane region" description="Helical" evidence="5">
    <location>
        <begin position="59"/>
        <end position="78"/>
    </location>
</feature>
<dbReference type="GO" id="GO:0004252">
    <property type="term" value="F:serine-type endopeptidase activity"/>
    <property type="evidence" value="ECO:0007669"/>
    <property type="project" value="InterPro"/>
</dbReference>
<dbReference type="AlphaFoldDB" id="X1D0T5"/>
<name>X1D0T5_9ZZZZ</name>
<evidence type="ECO:0000259" key="6">
    <source>
        <dbReference type="Pfam" id="PF01694"/>
    </source>
</evidence>
<comment type="subcellular location">
    <subcellularLocation>
        <location evidence="1">Membrane</location>
        <topology evidence="1">Multi-pass membrane protein</topology>
    </subcellularLocation>
</comment>
<dbReference type="PANTHER" id="PTHR43731:SF26">
    <property type="entry name" value="RHOMBOID-LIKE PROTEIN 10, CHLOROPLASTIC"/>
    <property type="match status" value="1"/>
</dbReference>
<sequence>MFIHGGFAHILGNMIVFLFMGMAFEQRIGWKNFLVIYLITGVCGALTHSLLNLGSATPLIGASGAIFGILGAFAYSYPRDEVVMPIPLGIIMVFRRIKVMYAALIFAAMETIIVMFFSNAQDNTAHFAHIGGLLSGVILAAFIIGKQGEKTKQSTATAVYYDPSQVPKKKKINFSDLRKLAITPELKEMLNRIENETVLQVRDIWLEHFLEKTTCPICGKPLNHFNRKIWCDENHFRTEY</sequence>
<keyword evidence="2 5" id="KW-0812">Transmembrane</keyword>
<feature type="domain" description="Peptidase S54 rhomboid" evidence="6">
    <location>
        <begin position="1"/>
        <end position="144"/>
    </location>
</feature>
<keyword evidence="4 5" id="KW-0472">Membrane</keyword>
<feature type="transmembrane region" description="Helical" evidence="5">
    <location>
        <begin position="99"/>
        <end position="118"/>
    </location>
</feature>
<organism evidence="7">
    <name type="scientific">marine sediment metagenome</name>
    <dbReference type="NCBI Taxonomy" id="412755"/>
    <lineage>
        <taxon>unclassified sequences</taxon>
        <taxon>metagenomes</taxon>
        <taxon>ecological metagenomes</taxon>
    </lineage>
</organism>
<evidence type="ECO:0000256" key="5">
    <source>
        <dbReference type="SAM" id="Phobius"/>
    </source>
</evidence>
<dbReference type="PANTHER" id="PTHR43731">
    <property type="entry name" value="RHOMBOID PROTEASE"/>
    <property type="match status" value="1"/>
</dbReference>
<reference evidence="7" key="1">
    <citation type="journal article" date="2014" name="Front. Microbiol.">
        <title>High frequency of phylogenetically diverse reductive dehalogenase-homologous genes in deep subseafloor sedimentary metagenomes.</title>
        <authorList>
            <person name="Kawai M."/>
            <person name="Futagami T."/>
            <person name="Toyoda A."/>
            <person name="Takaki Y."/>
            <person name="Nishi S."/>
            <person name="Hori S."/>
            <person name="Arai W."/>
            <person name="Tsubouchi T."/>
            <person name="Morono Y."/>
            <person name="Uchiyama I."/>
            <person name="Ito T."/>
            <person name="Fujiyama A."/>
            <person name="Inagaki F."/>
            <person name="Takami H."/>
        </authorList>
    </citation>
    <scope>NUCLEOTIDE SEQUENCE</scope>
    <source>
        <strain evidence="7">Expedition CK06-06</strain>
    </source>
</reference>
<evidence type="ECO:0000256" key="3">
    <source>
        <dbReference type="ARBA" id="ARBA00022989"/>
    </source>
</evidence>
<comment type="caution">
    <text evidence="7">The sequence shown here is derived from an EMBL/GenBank/DDBJ whole genome shotgun (WGS) entry which is preliminary data.</text>
</comment>
<feature type="transmembrane region" description="Helical" evidence="5">
    <location>
        <begin position="124"/>
        <end position="144"/>
    </location>
</feature>
<dbReference type="SUPFAM" id="SSF144091">
    <property type="entry name" value="Rhomboid-like"/>
    <property type="match status" value="1"/>
</dbReference>
<dbReference type="InterPro" id="IPR050925">
    <property type="entry name" value="Rhomboid_protease_S54"/>
</dbReference>
<dbReference type="GO" id="GO:0016020">
    <property type="term" value="C:membrane"/>
    <property type="evidence" value="ECO:0007669"/>
    <property type="project" value="UniProtKB-SubCell"/>
</dbReference>
<evidence type="ECO:0000256" key="4">
    <source>
        <dbReference type="ARBA" id="ARBA00023136"/>
    </source>
</evidence>
<dbReference type="InterPro" id="IPR035952">
    <property type="entry name" value="Rhomboid-like_sf"/>
</dbReference>
<feature type="transmembrane region" description="Helical" evidence="5">
    <location>
        <begin position="6"/>
        <end position="24"/>
    </location>
</feature>
<dbReference type="EMBL" id="BART01023950">
    <property type="protein sequence ID" value="GAG98727.1"/>
    <property type="molecule type" value="Genomic_DNA"/>
</dbReference>
<dbReference type="Pfam" id="PF01694">
    <property type="entry name" value="Rhomboid"/>
    <property type="match status" value="1"/>
</dbReference>
<keyword evidence="3 5" id="KW-1133">Transmembrane helix</keyword>
<accession>X1D0T5</accession>
<dbReference type="Gene3D" id="1.20.1540.10">
    <property type="entry name" value="Rhomboid-like"/>
    <property type="match status" value="1"/>
</dbReference>